<dbReference type="GeneID" id="120249547"/>
<reference evidence="4" key="1">
    <citation type="submission" date="2025-08" db="UniProtKB">
        <authorList>
            <consortium name="RefSeq"/>
        </authorList>
    </citation>
    <scope>IDENTIFICATION</scope>
</reference>
<sequence length="299" mass="33733">MAGAATVRSSVKPRCKPRKEVARSVQKKEAWKEGRGMKSRFVETRLDSSFSSEDSSRSGGSLKKGPGLKSSVKAALNSVRVPSLSLPVLTMNSLRCAWITPFSEPLYVSFHDEEWGVPVHDDRKLFELLVLSMALAELRWPAILSNRDIFRKIFDNFDPQSVAKFDEKKLITIRTSGSTLLSEQKMCAVVENAKQTLKIIEEFGSFNHYFWSFVNHKPIVNGFRYARQVPVKSPKAENISKDLMQRGFRCVGPTVIYSFMQAAGIVNDHLTSCFRFQGCISSHGKEFKPADNETLRDDK</sequence>
<dbReference type="AlphaFoldDB" id="A0AB40AGT9"/>
<feature type="region of interest" description="Disordered" evidence="2">
    <location>
        <begin position="1"/>
        <end position="68"/>
    </location>
</feature>
<gene>
    <name evidence="4" type="primary">LOC120249547</name>
</gene>
<dbReference type="InterPro" id="IPR005019">
    <property type="entry name" value="Adenine_glyco"/>
</dbReference>
<feature type="compositionally biased region" description="Low complexity" evidence="2">
    <location>
        <begin position="47"/>
        <end position="68"/>
    </location>
</feature>
<dbReference type="SUPFAM" id="SSF48150">
    <property type="entry name" value="DNA-glycosylase"/>
    <property type="match status" value="1"/>
</dbReference>
<keyword evidence="1" id="KW-0479">Metal-binding</keyword>
<feature type="binding site" evidence="1">
    <location>
        <position position="273"/>
    </location>
    <ligand>
        <name>Zn(2+)</name>
        <dbReference type="ChEBI" id="CHEBI:29105"/>
    </ligand>
</feature>
<feature type="compositionally biased region" description="Basic and acidic residues" evidence="2">
    <location>
        <begin position="18"/>
        <end position="46"/>
    </location>
</feature>
<protein>
    <submittedName>
        <fullName evidence="4">Probable GMP synthase [glutamine-hydrolyzing]</fullName>
    </submittedName>
</protein>
<evidence type="ECO:0000256" key="1">
    <source>
        <dbReference type="PIRSR" id="PIRSR605019-1"/>
    </source>
</evidence>
<name>A0AB40AGT9_DIOCR</name>
<evidence type="ECO:0000313" key="3">
    <source>
        <dbReference type="Proteomes" id="UP001515500"/>
    </source>
</evidence>
<feature type="binding site" evidence="1">
    <location>
        <position position="269"/>
    </location>
    <ligand>
        <name>Zn(2+)</name>
        <dbReference type="ChEBI" id="CHEBI:29105"/>
    </ligand>
</feature>
<dbReference type="Pfam" id="PF03352">
    <property type="entry name" value="Adenine_glyco"/>
    <property type="match status" value="1"/>
</dbReference>
<feature type="binding site" evidence="1">
    <location>
        <position position="111"/>
    </location>
    <ligand>
        <name>Zn(2+)</name>
        <dbReference type="ChEBI" id="CHEBI:29105"/>
    </ligand>
</feature>
<dbReference type="PANTHER" id="PTHR31116:SF25">
    <property type="entry name" value="DNA GLYCOSYLASE SUPERFAMILY PROTEIN"/>
    <property type="match status" value="1"/>
</dbReference>
<keyword evidence="1" id="KW-0862">Zinc</keyword>
<dbReference type="InterPro" id="IPR011257">
    <property type="entry name" value="DNA_glycosylase"/>
</dbReference>
<dbReference type="PANTHER" id="PTHR31116">
    <property type="entry name" value="OS04G0501200 PROTEIN"/>
    <property type="match status" value="1"/>
</dbReference>
<dbReference type="GO" id="GO:0008725">
    <property type="term" value="F:DNA-3-methyladenine glycosylase activity"/>
    <property type="evidence" value="ECO:0007669"/>
    <property type="project" value="InterPro"/>
</dbReference>
<evidence type="ECO:0000256" key="2">
    <source>
        <dbReference type="SAM" id="MobiDB-lite"/>
    </source>
</evidence>
<dbReference type="GO" id="GO:0006284">
    <property type="term" value="P:base-excision repair"/>
    <property type="evidence" value="ECO:0007669"/>
    <property type="project" value="InterPro"/>
</dbReference>
<dbReference type="Gene3D" id="1.10.340.30">
    <property type="entry name" value="Hypothetical protein, domain 2"/>
    <property type="match status" value="1"/>
</dbReference>
<keyword evidence="3" id="KW-1185">Reference proteome</keyword>
<proteinExistence type="predicted"/>
<evidence type="ECO:0000313" key="4">
    <source>
        <dbReference type="RefSeq" id="XP_039114033.1"/>
    </source>
</evidence>
<accession>A0AB40AGT9</accession>
<dbReference type="Proteomes" id="UP001515500">
    <property type="component" value="Chromosome 19"/>
</dbReference>
<organism evidence="3 4">
    <name type="scientific">Dioscorea cayennensis subsp. rotundata</name>
    <name type="common">White Guinea yam</name>
    <name type="synonym">Dioscorea rotundata</name>
    <dbReference type="NCBI Taxonomy" id="55577"/>
    <lineage>
        <taxon>Eukaryota</taxon>
        <taxon>Viridiplantae</taxon>
        <taxon>Streptophyta</taxon>
        <taxon>Embryophyta</taxon>
        <taxon>Tracheophyta</taxon>
        <taxon>Spermatophyta</taxon>
        <taxon>Magnoliopsida</taxon>
        <taxon>Liliopsida</taxon>
        <taxon>Dioscoreales</taxon>
        <taxon>Dioscoreaceae</taxon>
        <taxon>Dioscorea</taxon>
    </lineage>
</organism>
<feature type="binding site" evidence="1">
    <location>
        <position position="96"/>
    </location>
    <ligand>
        <name>Zn(2+)</name>
        <dbReference type="ChEBI" id="CHEBI:29105"/>
    </ligand>
</feature>
<dbReference type="GO" id="GO:0046872">
    <property type="term" value="F:metal ion binding"/>
    <property type="evidence" value="ECO:0007669"/>
    <property type="project" value="UniProtKB-KW"/>
</dbReference>
<dbReference type="RefSeq" id="XP_039114033.1">
    <property type="nucleotide sequence ID" value="XM_039258099.1"/>
</dbReference>